<keyword evidence="3" id="KW-1185">Reference proteome</keyword>
<accession>A0A1Y4DC67</accession>
<organism evidence="2 3">
    <name type="scientific">Candidatus Avelusimicrobium gallicola</name>
    <dbReference type="NCBI Taxonomy" id="2562704"/>
    <lineage>
        <taxon>Bacteria</taxon>
        <taxon>Pseudomonadati</taxon>
        <taxon>Elusimicrobiota</taxon>
        <taxon>Elusimicrobia</taxon>
        <taxon>Elusimicrobiales</taxon>
        <taxon>Elusimicrobiaceae</taxon>
        <taxon>Candidatus Avelusimicrobium</taxon>
    </lineage>
</organism>
<proteinExistence type="predicted"/>
<keyword evidence="1" id="KW-0732">Signal</keyword>
<comment type="caution">
    <text evidence="2">The sequence shown here is derived from an EMBL/GenBank/DDBJ whole genome shotgun (WGS) entry which is preliminary data.</text>
</comment>
<dbReference type="AlphaFoldDB" id="A0A1Y4DC67"/>
<evidence type="ECO:0000313" key="2">
    <source>
        <dbReference type="EMBL" id="OUO56455.1"/>
    </source>
</evidence>
<sequence length="297" mass="33329">MKKLFILLFACLCAIPAAAQSGKIIKPALKAAAGKTIPSAAPEISLQQAQAAYLQAARNYNRFTPPLVSSDYVLAQGKKLQLQSGALHRQLARWMNQRIRSLEELKAKKEEALLIYGQALAQNHGWTDTVRNMPSPLPDMFPRYIEGTPMELPFEKYVRALTAKTGNVKALGTLQTEQQAIAAFLQKDLKETSQELFSRVSDPDPLGEIIPLSFATANRLVQLTQFMLRHPNAFQPQLFELNVRVAQAPKTPFNDYLCTLLQKDPNYPTYYAWLRAEKTGINFTPFQRMYNILSGGK</sequence>
<protein>
    <submittedName>
        <fullName evidence="2">Uncharacterized protein</fullName>
    </submittedName>
</protein>
<name>A0A1Y4DC67_9BACT</name>
<dbReference type="Proteomes" id="UP000196368">
    <property type="component" value="Unassembled WGS sequence"/>
</dbReference>
<dbReference type="EMBL" id="NFJD01000003">
    <property type="protein sequence ID" value="OUO56455.1"/>
    <property type="molecule type" value="Genomic_DNA"/>
</dbReference>
<reference evidence="3" key="1">
    <citation type="submission" date="2017-04" db="EMBL/GenBank/DDBJ databases">
        <title>Function of individual gut microbiota members based on whole genome sequencing of pure cultures obtained from chicken caecum.</title>
        <authorList>
            <person name="Medvecky M."/>
            <person name="Cejkova D."/>
            <person name="Polansky O."/>
            <person name="Karasova D."/>
            <person name="Kubasova T."/>
            <person name="Cizek A."/>
            <person name="Rychlik I."/>
        </authorList>
    </citation>
    <scope>NUCLEOTIDE SEQUENCE [LARGE SCALE GENOMIC DNA]</scope>
    <source>
        <strain evidence="3">An273</strain>
    </source>
</reference>
<feature type="signal peptide" evidence="1">
    <location>
        <begin position="1"/>
        <end position="19"/>
    </location>
</feature>
<evidence type="ECO:0000313" key="3">
    <source>
        <dbReference type="Proteomes" id="UP000196368"/>
    </source>
</evidence>
<gene>
    <name evidence="2" type="ORF">B5F75_04485</name>
</gene>
<dbReference type="RefSeq" id="WP_087288377.1">
    <property type="nucleotide sequence ID" value="NZ_NFJD01000003.1"/>
</dbReference>
<feature type="chain" id="PRO_5012847892" evidence="1">
    <location>
        <begin position="20"/>
        <end position="297"/>
    </location>
</feature>
<evidence type="ECO:0000256" key="1">
    <source>
        <dbReference type="SAM" id="SignalP"/>
    </source>
</evidence>